<evidence type="ECO:0000259" key="3">
    <source>
        <dbReference type="PROSITE" id="PS50004"/>
    </source>
</evidence>
<evidence type="ECO:0000313" key="4">
    <source>
        <dbReference type="EMBL" id="KAA0156644.1"/>
    </source>
</evidence>
<feature type="domain" description="C2" evidence="3">
    <location>
        <begin position="1"/>
        <end position="127"/>
    </location>
</feature>
<dbReference type="InterPro" id="IPR052981">
    <property type="entry name" value="Ingression_C2_domain"/>
</dbReference>
<feature type="region of interest" description="Disordered" evidence="2">
    <location>
        <begin position="217"/>
        <end position="269"/>
    </location>
</feature>
<comment type="caution">
    <text evidence="4">The sequence shown here is derived from an EMBL/GenBank/DDBJ whole genome shotgun (WGS) entry which is preliminary data.</text>
</comment>
<protein>
    <recommendedName>
        <fullName evidence="3">C2 domain-containing protein</fullName>
    </recommendedName>
</protein>
<accession>A0A5A8CW07</accession>
<feature type="compositionally biased region" description="Gly residues" evidence="2">
    <location>
        <begin position="317"/>
        <end position="331"/>
    </location>
</feature>
<dbReference type="InterPro" id="IPR035892">
    <property type="entry name" value="C2_domain_sf"/>
</dbReference>
<organism evidence="4 5">
    <name type="scientific">Cafeteria roenbergensis</name>
    <name type="common">Marine flagellate</name>
    <dbReference type="NCBI Taxonomy" id="33653"/>
    <lineage>
        <taxon>Eukaryota</taxon>
        <taxon>Sar</taxon>
        <taxon>Stramenopiles</taxon>
        <taxon>Bigyra</taxon>
        <taxon>Opalozoa</taxon>
        <taxon>Bicosoecida</taxon>
        <taxon>Cafeteriaceae</taxon>
        <taxon>Cafeteria</taxon>
    </lineage>
</organism>
<dbReference type="SUPFAM" id="SSF49562">
    <property type="entry name" value="C2 domain (Calcium/lipid-binding domain, CaLB)"/>
    <property type="match status" value="1"/>
</dbReference>
<dbReference type="Pfam" id="PF00168">
    <property type="entry name" value="C2"/>
    <property type="match status" value="1"/>
</dbReference>
<dbReference type="PROSITE" id="PS50004">
    <property type="entry name" value="C2"/>
    <property type="match status" value="1"/>
</dbReference>
<sequence>MADSRVKLDVRVTLMECSGLRKAEKGMFAGKNDPYVKVSLLINDKKEGTRISPVINNGGRDPRWNPPHGWKAAIETLQRTDPSDRIELLFDVFDKNTMTADTRIGAVYVNLATLAAGRERRQFELEHESKSAGKVDAIIELNVPAFAPGADPGAADAEAAAKAEADAAAEAAAKAEADAAAEAAAKAEADAAAEAAAKAEADAAAAAAASAAAAAAPSPAPAPAGEITWAGASPPIGGGAQPAPAPAPSAGYPGHHTPGSGSGGYPGGSGGYPGGSGGYPGGSGGYPGGSGGYPGGSGGYPGGYGGQTAGLTRVGPPSGGGYPGSGPGGYPGAPAPAPSPYEGLTRVGAPSGGGYPASHGHHGHHSGMPGLPGMGMMAGIPGMPGLPGMGGMPGAGAYGASTYAAAQGTDYARDAMSGFVSADSMRPEGVANGTFVAGRTVRFHTDGGRYLAIDDSFRLTELDVDTGDTAFCPVPGRFIRLQSSEGHGRTVNLGKPGEDFSEFRLDRQSEGNWALYCEAARGYFGFDDAGYCVIKPAPHPIRFGLMSRRGGMQDIPDLRHVCADSTVLVINALNGHTLGMNPHNGAVGAMTRTFDPSSQFNVRITREVMLRAVVRGGPEGPGFVRIGNPEDPASVSHVLDAQGRGGVESALVIIKREGGRMSFQGVRPDKGRVPVFVRSGSGGIEFSFA</sequence>
<evidence type="ECO:0000256" key="1">
    <source>
        <dbReference type="SAM" id="Coils"/>
    </source>
</evidence>
<dbReference type="PANTHER" id="PTHR47052">
    <property type="entry name" value="CONSERVED SERINE PROLINE-RICH PROTEIN (AFU_ORTHOLOGUE AFUA_2G01790)"/>
    <property type="match status" value="1"/>
</dbReference>
<dbReference type="InterPro" id="IPR000008">
    <property type="entry name" value="C2_dom"/>
</dbReference>
<keyword evidence="1" id="KW-0175">Coiled coil</keyword>
<dbReference type="Proteomes" id="UP000323011">
    <property type="component" value="Unassembled WGS sequence"/>
</dbReference>
<dbReference type="CDD" id="cd00030">
    <property type="entry name" value="C2"/>
    <property type="match status" value="1"/>
</dbReference>
<dbReference type="SMART" id="SM00239">
    <property type="entry name" value="C2"/>
    <property type="match status" value="1"/>
</dbReference>
<reference evidence="4 5" key="1">
    <citation type="submission" date="2019-07" db="EMBL/GenBank/DDBJ databases">
        <title>Genomes of Cafeteria roenbergensis.</title>
        <authorList>
            <person name="Fischer M.G."/>
            <person name="Hackl T."/>
            <person name="Roman M."/>
        </authorList>
    </citation>
    <scope>NUCLEOTIDE SEQUENCE [LARGE SCALE GENOMIC DNA]</scope>
    <source>
        <strain evidence="4 5">BVI</strain>
    </source>
</reference>
<name>A0A5A8CW07_CAFRO</name>
<keyword evidence="5" id="KW-1185">Reference proteome</keyword>
<gene>
    <name evidence="4" type="ORF">FNF29_00755</name>
</gene>
<proteinExistence type="predicted"/>
<evidence type="ECO:0000256" key="2">
    <source>
        <dbReference type="SAM" id="MobiDB-lite"/>
    </source>
</evidence>
<dbReference type="PANTHER" id="PTHR47052:SF3">
    <property type="entry name" value="INGRESSION PROTEIN 1"/>
    <property type="match status" value="1"/>
</dbReference>
<dbReference type="AlphaFoldDB" id="A0A5A8CW07"/>
<dbReference type="EMBL" id="VLTN01000003">
    <property type="protein sequence ID" value="KAA0156644.1"/>
    <property type="molecule type" value="Genomic_DNA"/>
</dbReference>
<feature type="coiled-coil region" evidence="1">
    <location>
        <begin position="158"/>
        <end position="202"/>
    </location>
</feature>
<evidence type="ECO:0000313" key="5">
    <source>
        <dbReference type="Proteomes" id="UP000323011"/>
    </source>
</evidence>
<dbReference type="Gene3D" id="2.60.40.150">
    <property type="entry name" value="C2 domain"/>
    <property type="match status" value="1"/>
</dbReference>
<feature type="region of interest" description="Disordered" evidence="2">
    <location>
        <begin position="307"/>
        <end position="370"/>
    </location>
</feature>
<feature type="compositionally biased region" description="Gly residues" evidence="2">
    <location>
        <begin position="260"/>
        <end position="269"/>
    </location>
</feature>